<reference evidence="2 3" key="1">
    <citation type="submission" date="2019-03" db="EMBL/GenBank/DDBJ databases">
        <title>First draft genome of Liparis tanakae, snailfish: a comprehensive survey of snailfish specific genes.</title>
        <authorList>
            <person name="Kim W."/>
            <person name="Song I."/>
            <person name="Jeong J.-H."/>
            <person name="Kim D."/>
            <person name="Kim S."/>
            <person name="Ryu S."/>
            <person name="Song J.Y."/>
            <person name="Lee S.K."/>
        </authorList>
    </citation>
    <scope>NUCLEOTIDE SEQUENCE [LARGE SCALE GENOMIC DNA]</scope>
    <source>
        <tissue evidence="2">Muscle</tissue>
    </source>
</reference>
<proteinExistence type="predicted"/>
<protein>
    <submittedName>
        <fullName evidence="2">Uncharacterized protein</fullName>
    </submittedName>
</protein>
<dbReference type="EMBL" id="SRLO01002065">
    <property type="protein sequence ID" value="TNN34008.1"/>
    <property type="molecule type" value="Genomic_DNA"/>
</dbReference>
<feature type="region of interest" description="Disordered" evidence="1">
    <location>
        <begin position="48"/>
        <end position="72"/>
    </location>
</feature>
<evidence type="ECO:0000313" key="2">
    <source>
        <dbReference type="EMBL" id="TNN34008.1"/>
    </source>
</evidence>
<name>A0A4Z2EZ17_9TELE</name>
<dbReference type="AlphaFoldDB" id="A0A4Z2EZ17"/>
<gene>
    <name evidence="2" type="ORF">EYF80_055831</name>
</gene>
<sequence length="72" mass="7966">MDRMPTTPMNTAMVAEEKLMTCRDLPAHLSQVEEEAGVLAGFWQERNTMGGASRIKNKTPVTSPRATERTTS</sequence>
<evidence type="ECO:0000256" key="1">
    <source>
        <dbReference type="SAM" id="MobiDB-lite"/>
    </source>
</evidence>
<dbReference type="Proteomes" id="UP000314294">
    <property type="component" value="Unassembled WGS sequence"/>
</dbReference>
<accession>A0A4Z2EZ17</accession>
<keyword evidence="3" id="KW-1185">Reference proteome</keyword>
<organism evidence="2 3">
    <name type="scientific">Liparis tanakae</name>
    <name type="common">Tanaka's snailfish</name>
    <dbReference type="NCBI Taxonomy" id="230148"/>
    <lineage>
        <taxon>Eukaryota</taxon>
        <taxon>Metazoa</taxon>
        <taxon>Chordata</taxon>
        <taxon>Craniata</taxon>
        <taxon>Vertebrata</taxon>
        <taxon>Euteleostomi</taxon>
        <taxon>Actinopterygii</taxon>
        <taxon>Neopterygii</taxon>
        <taxon>Teleostei</taxon>
        <taxon>Neoteleostei</taxon>
        <taxon>Acanthomorphata</taxon>
        <taxon>Eupercaria</taxon>
        <taxon>Perciformes</taxon>
        <taxon>Cottioidei</taxon>
        <taxon>Cottales</taxon>
        <taxon>Liparidae</taxon>
        <taxon>Liparis</taxon>
    </lineage>
</organism>
<evidence type="ECO:0000313" key="3">
    <source>
        <dbReference type="Proteomes" id="UP000314294"/>
    </source>
</evidence>
<comment type="caution">
    <text evidence="2">The sequence shown here is derived from an EMBL/GenBank/DDBJ whole genome shotgun (WGS) entry which is preliminary data.</text>
</comment>